<proteinExistence type="predicted"/>
<keyword evidence="3" id="KW-1185">Reference proteome</keyword>
<sequence length="90" mass="10118">MFGRCDGTVSVPDKLFACEGIRYRGTALDRGDVMVLVMGLECDHWGQQPPPHHRSFCRAAPGRPKTSTERRTRMQGKAEQQKGARMKNSK</sequence>
<accession>A0AAN8H6Y1</accession>
<evidence type="ECO:0000313" key="2">
    <source>
        <dbReference type="EMBL" id="KAK5901779.1"/>
    </source>
</evidence>
<comment type="caution">
    <text evidence="2">The sequence shown here is derived from an EMBL/GenBank/DDBJ whole genome shotgun (WGS) entry which is preliminary data.</text>
</comment>
<reference evidence="2 3" key="1">
    <citation type="journal article" date="2023" name="Mol. Biol. Evol.">
        <title>Genomics of Secondarily Temperate Adaptation in the Only Non-Antarctic Icefish.</title>
        <authorList>
            <person name="Rivera-Colon A.G."/>
            <person name="Rayamajhi N."/>
            <person name="Minhas B.F."/>
            <person name="Madrigal G."/>
            <person name="Bilyk K.T."/>
            <person name="Yoon V."/>
            <person name="Hune M."/>
            <person name="Gregory S."/>
            <person name="Cheng C.H.C."/>
            <person name="Catchen J.M."/>
        </authorList>
    </citation>
    <scope>NUCLEOTIDE SEQUENCE [LARGE SCALE GENOMIC DNA]</scope>
    <source>
        <strain evidence="2">JC2023a</strain>
    </source>
</reference>
<protein>
    <submittedName>
        <fullName evidence="2">Uncharacterized protein</fullName>
    </submittedName>
</protein>
<organism evidence="2 3">
    <name type="scientific">Champsocephalus esox</name>
    <name type="common">pike icefish</name>
    <dbReference type="NCBI Taxonomy" id="159716"/>
    <lineage>
        <taxon>Eukaryota</taxon>
        <taxon>Metazoa</taxon>
        <taxon>Chordata</taxon>
        <taxon>Craniata</taxon>
        <taxon>Vertebrata</taxon>
        <taxon>Euteleostomi</taxon>
        <taxon>Actinopterygii</taxon>
        <taxon>Neopterygii</taxon>
        <taxon>Teleostei</taxon>
        <taxon>Neoteleostei</taxon>
        <taxon>Acanthomorphata</taxon>
        <taxon>Eupercaria</taxon>
        <taxon>Perciformes</taxon>
        <taxon>Notothenioidei</taxon>
        <taxon>Channichthyidae</taxon>
        <taxon>Champsocephalus</taxon>
    </lineage>
</organism>
<evidence type="ECO:0000256" key="1">
    <source>
        <dbReference type="SAM" id="MobiDB-lite"/>
    </source>
</evidence>
<evidence type="ECO:0000313" key="3">
    <source>
        <dbReference type="Proteomes" id="UP001335648"/>
    </source>
</evidence>
<name>A0AAN8H6Y1_9TELE</name>
<feature type="region of interest" description="Disordered" evidence="1">
    <location>
        <begin position="48"/>
        <end position="90"/>
    </location>
</feature>
<dbReference type="Proteomes" id="UP001335648">
    <property type="component" value="Unassembled WGS sequence"/>
</dbReference>
<dbReference type="AlphaFoldDB" id="A0AAN8H6Y1"/>
<gene>
    <name evidence="2" type="ORF">CesoFtcFv8_007104</name>
</gene>
<dbReference type="EMBL" id="JAULUE010002051">
    <property type="protein sequence ID" value="KAK5901779.1"/>
    <property type="molecule type" value="Genomic_DNA"/>
</dbReference>